<accession>A0A4U6VPS4</accession>
<sequence>MISFPSYFFLIHLYMIWRLCSGLIVHQIVLKALYMRSLIGVEPVLGVGWIVYPESLMQGRILN</sequence>
<evidence type="ECO:0000313" key="2">
    <source>
        <dbReference type="EMBL" id="TKW30744.1"/>
    </source>
</evidence>
<dbReference type="EMBL" id="CM016553">
    <property type="protein sequence ID" value="TKW30744.1"/>
    <property type="molecule type" value="Genomic_DNA"/>
</dbReference>
<keyword evidence="1" id="KW-0812">Transmembrane</keyword>
<keyword evidence="1" id="KW-1133">Transmembrane helix</keyword>
<feature type="transmembrane region" description="Helical" evidence="1">
    <location>
        <begin position="6"/>
        <end position="26"/>
    </location>
</feature>
<protein>
    <submittedName>
        <fullName evidence="2">Uncharacterized protein</fullName>
    </submittedName>
</protein>
<organism evidence="2 3">
    <name type="scientific">Setaria viridis</name>
    <name type="common">Green bristlegrass</name>
    <name type="synonym">Setaria italica subsp. viridis</name>
    <dbReference type="NCBI Taxonomy" id="4556"/>
    <lineage>
        <taxon>Eukaryota</taxon>
        <taxon>Viridiplantae</taxon>
        <taxon>Streptophyta</taxon>
        <taxon>Embryophyta</taxon>
        <taxon>Tracheophyta</taxon>
        <taxon>Spermatophyta</taxon>
        <taxon>Magnoliopsida</taxon>
        <taxon>Liliopsida</taxon>
        <taxon>Poales</taxon>
        <taxon>Poaceae</taxon>
        <taxon>PACMAD clade</taxon>
        <taxon>Panicoideae</taxon>
        <taxon>Panicodae</taxon>
        <taxon>Paniceae</taxon>
        <taxon>Cenchrinae</taxon>
        <taxon>Setaria</taxon>
    </lineage>
</organism>
<dbReference type="Proteomes" id="UP000298652">
    <property type="component" value="Chromosome 2"/>
</dbReference>
<keyword evidence="1" id="KW-0472">Membrane</keyword>
<evidence type="ECO:0000256" key="1">
    <source>
        <dbReference type="SAM" id="Phobius"/>
    </source>
</evidence>
<name>A0A4U6VPS4_SETVI</name>
<proteinExistence type="predicted"/>
<dbReference type="Gramene" id="TKW30744">
    <property type="protein sequence ID" value="TKW30744"/>
    <property type="gene ID" value="SEVIR_2G058466v2"/>
</dbReference>
<reference evidence="2" key="1">
    <citation type="submission" date="2019-03" db="EMBL/GenBank/DDBJ databases">
        <title>WGS assembly of Setaria viridis.</title>
        <authorList>
            <person name="Huang P."/>
            <person name="Jenkins J."/>
            <person name="Grimwood J."/>
            <person name="Barry K."/>
            <person name="Healey A."/>
            <person name="Mamidi S."/>
            <person name="Sreedasyam A."/>
            <person name="Shu S."/>
            <person name="Feldman M."/>
            <person name="Wu J."/>
            <person name="Yu Y."/>
            <person name="Chen C."/>
            <person name="Johnson J."/>
            <person name="Rokhsar D."/>
            <person name="Baxter I."/>
            <person name="Schmutz J."/>
            <person name="Brutnell T."/>
            <person name="Kellogg E."/>
        </authorList>
    </citation>
    <scope>NUCLEOTIDE SEQUENCE [LARGE SCALE GENOMIC DNA]</scope>
</reference>
<dbReference type="AlphaFoldDB" id="A0A4U6VPS4"/>
<gene>
    <name evidence="2" type="ORF">SEVIR_2G058466v2</name>
</gene>
<evidence type="ECO:0000313" key="3">
    <source>
        <dbReference type="Proteomes" id="UP000298652"/>
    </source>
</evidence>
<keyword evidence="3" id="KW-1185">Reference proteome</keyword>